<comment type="caution">
    <text evidence="1">The sequence shown here is derived from an EMBL/GenBank/DDBJ whole genome shotgun (WGS) entry which is preliminary data.</text>
</comment>
<gene>
    <name evidence="1" type="ORF">BJX66DRAFT_316383</name>
</gene>
<name>A0ABR4FN62_9EURO</name>
<sequence>MTESPGVKLNQIYPSPSAETQTDVDIITVHGMDTKSPDTWIWKSQTPNESDVNWFSDENMLSSKVGAARIFTCDWPAKMLQQSDSLPKVLKEFARLLLDRIQNMPRPEASDSQTRGRPILFITSCLGGIILMEAFSLPITQEYLLSAQKSHSWCYFP</sequence>
<proteinExistence type="predicted"/>
<dbReference type="Proteomes" id="UP001610563">
    <property type="component" value="Unassembled WGS sequence"/>
</dbReference>
<keyword evidence="2" id="KW-1185">Reference proteome</keyword>
<organism evidence="1 2">
    <name type="scientific">Aspergillus keveii</name>
    <dbReference type="NCBI Taxonomy" id="714993"/>
    <lineage>
        <taxon>Eukaryota</taxon>
        <taxon>Fungi</taxon>
        <taxon>Dikarya</taxon>
        <taxon>Ascomycota</taxon>
        <taxon>Pezizomycotina</taxon>
        <taxon>Eurotiomycetes</taxon>
        <taxon>Eurotiomycetidae</taxon>
        <taxon>Eurotiales</taxon>
        <taxon>Aspergillaceae</taxon>
        <taxon>Aspergillus</taxon>
        <taxon>Aspergillus subgen. Nidulantes</taxon>
    </lineage>
</organism>
<accession>A0ABR4FN62</accession>
<reference evidence="1 2" key="1">
    <citation type="submission" date="2024-07" db="EMBL/GenBank/DDBJ databases">
        <title>Section-level genome sequencing and comparative genomics of Aspergillus sections Usti and Cavernicolus.</title>
        <authorList>
            <consortium name="Lawrence Berkeley National Laboratory"/>
            <person name="Nybo J.L."/>
            <person name="Vesth T.C."/>
            <person name="Theobald S."/>
            <person name="Frisvad J.C."/>
            <person name="Larsen T.O."/>
            <person name="Kjaerboelling I."/>
            <person name="Rothschild-Mancinelli K."/>
            <person name="Lyhne E.K."/>
            <person name="Kogle M.E."/>
            <person name="Barry K."/>
            <person name="Clum A."/>
            <person name="Na H."/>
            <person name="Ledsgaard L."/>
            <person name="Lin J."/>
            <person name="Lipzen A."/>
            <person name="Kuo A."/>
            <person name="Riley R."/>
            <person name="Mondo S."/>
            <person name="Labutti K."/>
            <person name="Haridas S."/>
            <person name="Pangalinan J."/>
            <person name="Salamov A.A."/>
            <person name="Simmons B.A."/>
            <person name="Magnuson J.K."/>
            <person name="Chen J."/>
            <person name="Drula E."/>
            <person name="Henrissat B."/>
            <person name="Wiebenga A."/>
            <person name="Lubbers R.J."/>
            <person name="Gomes A.C."/>
            <person name="Makela M.R."/>
            <person name="Stajich J."/>
            <person name="Grigoriev I.V."/>
            <person name="Mortensen U.H."/>
            <person name="De Vries R.P."/>
            <person name="Baker S.E."/>
            <person name="Andersen M.R."/>
        </authorList>
    </citation>
    <scope>NUCLEOTIDE SEQUENCE [LARGE SCALE GENOMIC DNA]</scope>
    <source>
        <strain evidence="1 2">CBS 209.92</strain>
    </source>
</reference>
<evidence type="ECO:0000313" key="2">
    <source>
        <dbReference type="Proteomes" id="UP001610563"/>
    </source>
</evidence>
<protein>
    <submittedName>
        <fullName evidence="1">Uncharacterized protein</fullName>
    </submittedName>
</protein>
<dbReference type="EMBL" id="JBFTWV010000171">
    <property type="protein sequence ID" value="KAL2784685.1"/>
    <property type="molecule type" value="Genomic_DNA"/>
</dbReference>
<evidence type="ECO:0000313" key="1">
    <source>
        <dbReference type="EMBL" id="KAL2784685.1"/>
    </source>
</evidence>